<dbReference type="Pfam" id="PF13560">
    <property type="entry name" value="HTH_31"/>
    <property type="match status" value="1"/>
</dbReference>
<dbReference type="AlphaFoldDB" id="A0A1G6HJG1"/>
<keyword evidence="5" id="KW-1185">Reference proteome</keyword>
<dbReference type="EMBL" id="FMYF01000010">
    <property type="protein sequence ID" value="SDB93576.1"/>
    <property type="molecule type" value="Genomic_DNA"/>
</dbReference>
<dbReference type="PANTHER" id="PTHR46797:SF1">
    <property type="entry name" value="METHYLPHOSPHONATE SYNTHASE"/>
    <property type="match status" value="1"/>
</dbReference>
<protein>
    <submittedName>
        <fullName evidence="4">Predicted transcriptional regulator</fullName>
    </submittedName>
</protein>
<dbReference type="InterPro" id="IPR001387">
    <property type="entry name" value="Cro/C1-type_HTH"/>
</dbReference>
<evidence type="ECO:0000259" key="3">
    <source>
        <dbReference type="PROSITE" id="PS50943"/>
    </source>
</evidence>
<proteinExistence type="inferred from homology"/>
<dbReference type="InterPro" id="IPR010982">
    <property type="entry name" value="Lambda_DNA-bd_dom_sf"/>
</dbReference>
<comment type="similarity">
    <text evidence="1">Belongs to the short-chain fatty acyl-CoA assimilation regulator (ScfR) family.</text>
</comment>
<evidence type="ECO:0000313" key="5">
    <source>
        <dbReference type="Proteomes" id="UP000199086"/>
    </source>
</evidence>
<dbReference type="CDD" id="cd00093">
    <property type="entry name" value="HTH_XRE"/>
    <property type="match status" value="1"/>
</dbReference>
<dbReference type="Proteomes" id="UP000199086">
    <property type="component" value="Unassembled WGS sequence"/>
</dbReference>
<evidence type="ECO:0000313" key="4">
    <source>
        <dbReference type="EMBL" id="SDB93576.1"/>
    </source>
</evidence>
<dbReference type="InterPro" id="IPR050807">
    <property type="entry name" value="TransReg_Diox_bact_type"/>
</dbReference>
<dbReference type="PANTHER" id="PTHR46797">
    <property type="entry name" value="HTH-TYPE TRANSCRIPTIONAL REGULATOR"/>
    <property type="match status" value="1"/>
</dbReference>
<dbReference type="GO" id="GO:0003677">
    <property type="term" value="F:DNA binding"/>
    <property type="evidence" value="ECO:0007669"/>
    <property type="project" value="UniProtKB-KW"/>
</dbReference>
<dbReference type="RefSeq" id="WP_217634176.1">
    <property type="nucleotide sequence ID" value="NZ_FMYF01000010.1"/>
</dbReference>
<reference evidence="4 5" key="1">
    <citation type="submission" date="2016-06" db="EMBL/GenBank/DDBJ databases">
        <authorList>
            <person name="Olsen C.W."/>
            <person name="Carey S."/>
            <person name="Hinshaw L."/>
            <person name="Karasin A.I."/>
        </authorList>
    </citation>
    <scope>NUCLEOTIDE SEQUENCE [LARGE SCALE GENOMIC DNA]</scope>
    <source>
        <strain evidence="4 5">LZ-22</strain>
    </source>
</reference>
<organism evidence="4 5">
    <name type="scientific">Raineyella antarctica</name>
    <dbReference type="NCBI Taxonomy" id="1577474"/>
    <lineage>
        <taxon>Bacteria</taxon>
        <taxon>Bacillati</taxon>
        <taxon>Actinomycetota</taxon>
        <taxon>Actinomycetes</taxon>
        <taxon>Propionibacteriales</taxon>
        <taxon>Propionibacteriaceae</taxon>
        <taxon>Raineyella</taxon>
    </lineage>
</organism>
<dbReference type="Gene3D" id="1.10.260.40">
    <property type="entry name" value="lambda repressor-like DNA-binding domains"/>
    <property type="match status" value="1"/>
</dbReference>
<dbReference type="InterPro" id="IPR010359">
    <property type="entry name" value="IrrE_HExxH"/>
</dbReference>
<gene>
    <name evidence="4" type="ORF">GA0111570_11032</name>
</gene>
<evidence type="ECO:0000256" key="2">
    <source>
        <dbReference type="ARBA" id="ARBA00023125"/>
    </source>
</evidence>
<keyword evidence="2" id="KW-0238">DNA-binding</keyword>
<dbReference type="STRING" id="1577474.GA0111570_11032"/>
<dbReference type="SMART" id="SM00530">
    <property type="entry name" value="HTH_XRE"/>
    <property type="match status" value="1"/>
</dbReference>
<dbReference type="GO" id="GO:0003700">
    <property type="term" value="F:DNA-binding transcription factor activity"/>
    <property type="evidence" value="ECO:0007669"/>
    <property type="project" value="TreeGrafter"/>
</dbReference>
<sequence length="494" mass="54975">MLVNDDRPTGPDAAAEPFDPFSLGRRLRHLRKERNLTLAQVAEQAGIAASQLSLLENGKREAKVSTLQVLARLYEATLDDLTAPVPSRRAQLEIELDRHMNSTLARAKGLPSVRISPRMPMDVLEALVGLHREIAHDAAERVATPEEARRANALLRDEMRARDNYFGELEAEAAKLLKRVGYVSGPLSQHVIGEITAHLGFSLQYASDLPHSTRSVTDLKNMRIYLPTAGLGDQDPKSVLLQALGHYILGHTPPTNYGDFLRQRVETNYFAAALLMPEEPAVKFLEEAKSRRELAPEDLRDTFAVSYEAACHRFTNFATKRLGIPVHFQRVHESGIIYKAYENDGISFPQDSLGAIEGQPVCRNWTSRQVFDVADKFNSFDQFTDTPSGTYWCTARVDRTGVSGSFSTSIGVPYRDSKWFRGRDTKEHSVSTCPDPNCCRLPPAALTERWSSMSWPSARTHAHLLAALPPGTFPGVDDVEVYRFLDSHSGPPQA</sequence>
<dbReference type="SUPFAM" id="SSF47413">
    <property type="entry name" value="lambda repressor-like DNA-binding domains"/>
    <property type="match status" value="1"/>
</dbReference>
<evidence type="ECO:0000256" key="1">
    <source>
        <dbReference type="ARBA" id="ARBA00007227"/>
    </source>
</evidence>
<accession>A0A1G6HJG1</accession>
<dbReference type="GO" id="GO:0005829">
    <property type="term" value="C:cytosol"/>
    <property type="evidence" value="ECO:0007669"/>
    <property type="project" value="TreeGrafter"/>
</dbReference>
<feature type="domain" description="HTH cro/C1-type" evidence="3">
    <location>
        <begin position="27"/>
        <end position="81"/>
    </location>
</feature>
<dbReference type="PROSITE" id="PS50943">
    <property type="entry name" value="HTH_CROC1"/>
    <property type="match status" value="1"/>
</dbReference>
<dbReference type="Pfam" id="PF06114">
    <property type="entry name" value="Peptidase_M78"/>
    <property type="match status" value="1"/>
</dbReference>
<name>A0A1G6HJG1_9ACTN</name>